<dbReference type="Pfam" id="PF03401">
    <property type="entry name" value="TctC"/>
    <property type="match status" value="1"/>
</dbReference>
<dbReference type="AlphaFoldDB" id="A0A7X0PHZ6"/>
<dbReference type="InterPro" id="IPR005064">
    <property type="entry name" value="BUG"/>
</dbReference>
<evidence type="ECO:0000256" key="2">
    <source>
        <dbReference type="SAM" id="SignalP"/>
    </source>
</evidence>
<protein>
    <submittedName>
        <fullName evidence="3">Tripartite-type tricarboxylate transporter receptor subunit TctC</fullName>
    </submittedName>
</protein>
<keyword evidence="3" id="KW-0675">Receptor</keyword>
<proteinExistence type="inferred from homology"/>
<sequence>MHTPPSSRLIPSLPAQPTRRGALLAAAATVAVLAGSGAPAAFAQGTAWPTKPVKIVIGYPPGGSVDQAARIVGDALGPKLGATLVMDNQGGAAGAIAAQRVVSSPADGYTLLVGSSNEMAATGLVNPAQKYDPLKDMTPIGLIATAPVLLVAGPRTGVKNLAEFVDLARRNPGKFSYGSSGVGSTLHFAGELIKQRAGIFMTHIPYRGTASLTSDLAGGTLDFAMLSPTAALPFIQSGRVVPLGITSAARSPALPNVPALAEHPLLKGYDLVGWFAMAAPKNLPPALTQQLSQGLKATLQDPAVRRRLEDAGMVLPTAANADLAALMRSDMAQYAKLVDFAKMKD</sequence>
<dbReference type="Gene3D" id="3.40.190.150">
    <property type="entry name" value="Bordetella uptake gene, domain 1"/>
    <property type="match status" value="1"/>
</dbReference>
<dbReference type="RefSeq" id="WP_184862017.1">
    <property type="nucleotide sequence ID" value="NZ_JACHLK010000011.1"/>
</dbReference>
<comment type="similarity">
    <text evidence="1">Belongs to the UPF0065 (bug) family.</text>
</comment>
<feature type="signal peptide" evidence="2">
    <location>
        <begin position="1"/>
        <end position="43"/>
    </location>
</feature>
<dbReference type="Gene3D" id="3.40.190.10">
    <property type="entry name" value="Periplasmic binding protein-like II"/>
    <property type="match status" value="1"/>
</dbReference>
<dbReference type="PROSITE" id="PS51318">
    <property type="entry name" value="TAT"/>
    <property type="match status" value="1"/>
</dbReference>
<accession>A0A7X0PHZ6</accession>
<dbReference type="PIRSF" id="PIRSF017082">
    <property type="entry name" value="YflP"/>
    <property type="match status" value="1"/>
</dbReference>
<organism evidence="3 4">
    <name type="scientific">Acidovorax soli</name>
    <dbReference type="NCBI Taxonomy" id="592050"/>
    <lineage>
        <taxon>Bacteria</taxon>
        <taxon>Pseudomonadati</taxon>
        <taxon>Pseudomonadota</taxon>
        <taxon>Betaproteobacteria</taxon>
        <taxon>Burkholderiales</taxon>
        <taxon>Comamonadaceae</taxon>
        <taxon>Acidovorax</taxon>
    </lineage>
</organism>
<name>A0A7X0PHZ6_9BURK</name>
<dbReference type="InterPro" id="IPR042100">
    <property type="entry name" value="Bug_dom1"/>
</dbReference>
<evidence type="ECO:0000313" key="4">
    <source>
        <dbReference type="Proteomes" id="UP000575083"/>
    </source>
</evidence>
<comment type="caution">
    <text evidence="3">The sequence shown here is derived from an EMBL/GenBank/DDBJ whole genome shotgun (WGS) entry which is preliminary data.</text>
</comment>
<dbReference type="PANTHER" id="PTHR42928:SF5">
    <property type="entry name" value="BLR1237 PROTEIN"/>
    <property type="match status" value="1"/>
</dbReference>
<keyword evidence="4" id="KW-1185">Reference proteome</keyword>
<dbReference type="PANTHER" id="PTHR42928">
    <property type="entry name" value="TRICARBOXYLATE-BINDING PROTEIN"/>
    <property type="match status" value="1"/>
</dbReference>
<evidence type="ECO:0000313" key="3">
    <source>
        <dbReference type="EMBL" id="MBB6562226.1"/>
    </source>
</evidence>
<dbReference type="Proteomes" id="UP000575083">
    <property type="component" value="Unassembled WGS sequence"/>
</dbReference>
<dbReference type="InterPro" id="IPR006311">
    <property type="entry name" value="TAT_signal"/>
</dbReference>
<evidence type="ECO:0000256" key="1">
    <source>
        <dbReference type="ARBA" id="ARBA00006987"/>
    </source>
</evidence>
<dbReference type="EMBL" id="JACHLK010000011">
    <property type="protein sequence ID" value="MBB6562226.1"/>
    <property type="molecule type" value="Genomic_DNA"/>
</dbReference>
<keyword evidence="2" id="KW-0732">Signal</keyword>
<dbReference type="SUPFAM" id="SSF53850">
    <property type="entry name" value="Periplasmic binding protein-like II"/>
    <property type="match status" value="1"/>
</dbReference>
<gene>
    <name evidence="3" type="ORF">HNP48_004935</name>
</gene>
<reference evidence="3 4" key="1">
    <citation type="submission" date="2020-08" db="EMBL/GenBank/DDBJ databases">
        <title>Functional genomics of gut bacteria from endangered species of beetles.</title>
        <authorList>
            <person name="Carlos-Shanley C."/>
        </authorList>
    </citation>
    <scope>NUCLEOTIDE SEQUENCE [LARGE SCALE GENOMIC DNA]</scope>
    <source>
        <strain evidence="3 4">S00198</strain>
    </source>
</reference>
<feature type="chain" id="PRO_5031315271" evidence="2">
    <location>
        <begin position="44"/>
        <end position="345"/>
    </location>
</feature>